<evidence type="ECO:0000313" key="2">
    <source>
        <dbReference type="Proteomes" id="UP000828048"/>
    </source>
</evidence>
<accession>A0ACB7YTD7</accession>
<name>A0ACB7YTD7_9ERIC</name>
<reference evidence="1 2" key="1">
    <citation type="journal article" date="2021" name="Hortic Res">
        <title>High-quality reference genome and annotation aids understanding of berry development for evergreen blueberry (Vaccinium darrowii).</title>
        <authorList>
            <person name="Yu J."/>
            <person name="Hulse-Kemp A.M."/>
            <person name="Babiker E."/>
            <person name="Staton M."/>
        </authorList>
    </citation>
    <scope>NUCLEOTIDE SEQUENCE [LARGE SCALE GENOMIC DNA]</scope>
    <source>
        <strain evidence="2">cv. NJ 8807/NJ 8810</strain>
        <tissue evidence="1">Young leaf</tissue>
    </source>
</reference>
<dbReference type="EMBL" id="CM037153">
    <property type="protein sequence ID" value="KAH7856813.1"/>
    <property type="molecule type" value="Genomic_DNA"/>
</dbReference>
<evidence type="ECO:0000313" key="1">
    <source>
        <dbReference type="EMBL" id="KAH7856813.1"/>
    </source>
</evidence>
<dbReference type="Proteomes" id="UP000828048">
    <property type="component" value="Chromosome 3"/>
</dbReference>
<comment type="caution">
    <text evidence="1">The sequence shown here is derived from an EMBL/GenBank/DDBJ whole genome shotgun (WGS) entry which is preliminary data.</text>
</comment>
<gene>
    <name evidence="1" type="ORF">Vadar_005798</name>
</gene>
<keyword evidence="2" id="KW-1185">Reference proteome</keyword>
<organism evidence="1 2">
    <name type="scientific">Vaccinium darrowii</name>
    <dbReference type="NCBI Taxonomy" id="229202"/>
    <lineage>
        <taxon>Eukaryota</taxon>
        <taxon>Viridiplantae</taxon>
        <taxon>Streptophyta</taxon>
        <taxon>Embryophyta</taxon>
        <taxon>Tracheophyta</taxon>
        <taxon>Spermatophyta</taxon>
        <taxon>Magnoliopsida</taxon>
        <taxon>eudicotyledons</taxon>
        <taxon>Gunneridae</taxon>
        <taxon>Pentapetalae</taxon>
        <taxon>asterids</taxon>
        <taxon>Ericales</taxon>
        <taxon>Ericaceae</taxon>
        <taxon>Vaccinioideae</taxon>
        <taxon>Vaccinieae</taxon>
        <taxon>Vaccinium</taxon>
    </lineage>
</organism>
<sequence>MVNTVITIGLVTLQSIPIISGISSDAQSIQDVIAEKIPHFMVNFTTFIGMILVSFVLSWRLALAALPLTLLFIVPALGFGKRMMLNAMKMKDAYGVAGEIAEQAISSIRTVYSFVGEHQTLNRFSLALQKSTELGIKQGLIKGLLLGSMGIIYINWAFQAWLGSVLVTKSGESGGKVFISGLCVIVGGMYLMSSLPDTSFFAEAKAAATRISEMIDQVTHIDIEDEQGETLDQVKGEIEFKEIDFSYPSRPDTQILQVFNLKVKPGETVGLVGSSGSGKSTVISLLERFYDPVKGDILLDGYNIKALRLQWLRSQMGLVNQEPVLFATSIKENILFGDERASMENIIAAAKVANAHNFITKLSKGYDTQVGQFGIQFSGGQKQRIAIARAVLRDPKILLLDEATSALDGQSEKLVQVALDQASVGRTTITIAHRLTTIRKANMIVVLQNGKVLESRSHDELMKLKDEGGAYSRMVELQQIVEKKEAIESFYHPSNAGSNLKIKSSPSSYTSRSPSWQGSPVMEKIHIEDEAFSFEMQPQVDIEAENLKKSSYPHASQWRLMKMNAPEWKRSLLGCVGAIGYGAMHPFASYCLGTLISVYLQGDHSKVESKSKFYSFIFVSIGTLCFITSVLQHHNFAIMGERSTKRVREKMLEKLITFEIGWFDKEENTSAAICARLTTEANMVRSLVGDRMSLVVQAFTNASVSFTLAMAVTWRLSSVIIAMQPLLIGCNYAKQVLMKSMSEKAWKAQNEGSQLASEAVVSHRTITAFSSQE</sequence>
<protein>
    <submittedName>
        <fullName evidence="1">Uncharacterized protein</fullName>
    </submittedName>
</protein>
<proteinExistence type="predicted"/>